<evidence type="ECO:0000256" key="5">
    <source>
        <dbReference type="ARBA" id="ARBA00023277"/>
    </source>
</evidence>
<accession>D8SK42</accession>
<keyword evidence="6 8" id="KW-0326">Glycosidase</keyword>
<evidence type="ECO:0000313" key="13">
    <source>
        <dbReference type="EMBL" id="EFJ15270.1"/>
    </source>
</evidence>
<evidence type="ECO:0000256" key="3">
    <source>
        <dbReference type="ARBA" id="ARBA00022801"/>
    </source>
</evidence>
<organism evidence="14">
    <name type="scientific">Selaginella moellendorffii</name>
    <name type="common">Spikemoss</name>
    <dbReference type="NCBI Taxonomy" id="88036"/>
    <lineage>
        <taxon>Eukaryota</taxon>
        <taxon>Viridiplantae</taxon>
        <taxon>Streptophyta</taxon>
        <taxon>Embryophyta</taxon>
        <taxon>Tracheophyta</taxon>
        <taxon>Lycopodiopsida</taxon>
        <taxon>Selaginellales</taxon>
        <taxon>Selaginellaceae</taxon>
        <taxon>Selaginella</taxon>
    </lineage>
</organism>
<dbReference type="PANTHER" id="PTHR22298">
    <property type="entry name" value="ENDO-1,4-BETA-GLUCANASE"/>
    <property type="match status" value="1"/>
</dbReference>
<dbReference type="EMBL" id="GL377624">
    <property type="protein sequence ID" value="EFJ15270.1"/>
    <property type="molecule type" value="Genomic_DNA"/>
</dbReference>
<evidence type="ECO:0000256" key="2">
    <source>
        <dbReference type="ARBA" id="ARBA00007072"/>
    </source>
</evidence>
<dbReference type="OMA" id="MASPKAC"/>
<dbReference type="InterPro" id="IPR018221">
    <property type="entry name" value="Glyco_hydro_9_His_AS"/>
</dbReference>
<keyword evidence="5 8" id="KW-0119">Carbohydrate metabolism</keyword>
<dbReference type="STRING" id="88036.D8SK42"/>
<dbReference type="AlphaFoldDB" id="D8SK42"/>
<evidence type="ECO:0000256" key="1">
    <source>
        <dbReference type="ARBA" id="ARBA00000966"/>
    </source>
</evidence>
<dbReference type="Pfam" id="PF00759">
    <property type="entry name" value="Glyco_hydro_9"/>
    <property type="match status" value="1"/>
</dbReference>
<evidence type="ECO:0000256" key="9">
    <source>
        <dbReference type="PROSITE-ProRule" id="PRU10060"/>
    </source>
</evidence>
<dbReference type="EC" id="3.2.1.4" evidence="10"/>
<feature type="chain" id="PRO_5005127347" description="Endoglucanase" evidence="10">
    <location>
        <begin position="28"/>
        <end position="500"/>
    </location>
</feature>
<feature type="signal peptide" evidence="10">
    <location>
        <begin position="1"/>
        <end position="27"/>
    </location>
</feature>
<dbReference type="HOGENOM" id="CLU_008926_1_2_1"/>
<evidence type="ECO:0000256" key="8">
    <source>
        <dbReference type="PROSITE-ProRule" id="PRU10059"/>
    </source>
</evidence>
<sequence>MQLDLDQAPPPPPPLLLLLLLLILTASIPHASRAPSFDYADALDKSILFYEQQRSGELPEDQRATWRGDSALTDGQDVDLVGGYYDAGNNVKFGFPGAFTTTMLAWSVIETGLELDSLGELGYAKEAVRWGADYIAKTYSAPNVLWAQVGDAQADHACWERPEDMDTPRTAYRIDAAHPGSDLAGESAAALAASSIVFQITDPGYSSELLAKAQDIFRFADAYRGKYSDSLGGVVTPYYNSFSGYEDELLWAAAWLYKASRDEQYLSYLIENGAGFGGTTGTYYTATWDNKLAGVQVLESQLFFSGRSDLEGYKTQADNFVCSVLPGNPKSTATITPGGLLYVQEASNMQYVTSAAFLFFTYAKYLEDASQTVSCGDVQVSPDELNAFAKQQVDYILGNNPRNSSYMIGFGRNFPQRVHHRASSMPSIEDHPAKIGCQEGFQYLQASSPNPNPIVGGVVGGPDSSDQYSDDREAFTQSEPSTYINAGLVGALATLAGQTL</sequence>
<dbReference type="eggNOG" id="ENOG502QPI6">
    <property type="taxonomic scope" value="Eukaryota"/>
</dbReference>
<evidence type="ECO:0000256" key="11">
    <source>
        <dbReference type="SAM" id="MobiDB-lite"/>
    </source>
</evidence>
<dbReference type="FunFam" id="1.50.10.10:FF:000020">
    <property type="entry name" value="Endoglucanase"/>
    <property type="match status" value="1"/>
</dbReference>
<dbReference type="InterPro" id="IPR012341">
    <property type="entry name" value="6hp_glycosidase-like_sf"/>
</dbReference>
<feature type="active site" evidence="8">
    <location>
        <position position="419"/>
    </location>
</feature>
<evidence type="ECO:0000256" key="7">
    <source>
        <dbReference type="ARBA" id="ARBA00023326"/>
    </source>
</evidence>
<keyword evidence="10" id="KW-0732">Signal</keyword>
<dbReference type="GO" id="GO:0030245">
    <property type="term" value="P:cellulose catabolic process"/>
    <property type="evidence" value="ECO:0007669"/>
    <property type="project" value="UniProtKB-KW"/>
</dbReference>
<evidence type="ECO:0000313" key="14">
    <source>
        <dbReference type="Proteomes" id="UP000001514"/>
    </source>
</evidence>
<proteinExistence type="inferred from homology"/>
<evidence type="ECO:0000256" key="10">
    <source>
        <dbReference type="RuleBase" id="RU361166"/>
    </source>
</evidence>
<feature type="region of interest" description="Disordered" evidence="11">
    <location>
        <begin position="454"/>
        <end position="479"/>
    </location>
</feature>
<keyword evidence="14" id="KW-1185">Reference proteome</keyword>
<comment type="similarity">
    <text evidence="2 8 10">Belongs to the glycosyl hydrolase 9 (cellulase E) family.</text>
</comment>
<protein>
    <recommendedName>
        <fullName evidence="10">Endoglucanase</fullName>
        <ecNumber evidence="10">3.2.1.4</ecNumber>
    </recommendedName>
</protein>
<reference evidence="13 14" key="1">
    <citation type="journal article" date="2011" name="Science">
        <title>The Selaginella genome identifies genetic changes associated with the evolution of vascular plants.</title>
        <authorList>
            <person name="Banks J.A."/>
            <person name="Nishiyama T."/>
            <person name="Hasebe M."/>
            <person name="Bowman J.L."/>
            <person name="Gribskov M."/>
            <person name="dePamphilis C."/>
            <person name="Albert V.A."/>
            <person name="Aono N."/>
            <person name="Aoyama T."/>
            <person name="Ambrose B.A."/>
            <person name="Ashton N.W."/>
            <person name="Axtell M.J."/>
            <person name="Barker E."/>
            <person name="Barker M.S."/>
            <person name="Bennetzen J.L."/>
            <person name="Bonawitz N.D."/>
            <person name="Chapple C."/>
            <person name="Cheng C."/>
            <person name="Correa L.G."/>
            <person name="Dacre M."/>
            <person name="DeBarry J."/>
            <person name="Dreyer I."/>
            <person name="Elias M."/>
            <person name="Engstrom E.M."/>
            <person name="Estelle M."/>
            <person name="Feng L."/>
            <person name="Finet C."/>
            <person name="Floyd S.K."/>
            <person name="Frommer W.B."/>
            <person name="Fujita T."/>
            <person name="Gramzow L."/>
            <person name="Gutensohn M."/>
            <person name="Harholt J."/>
            <person name="Hattori M."/>
            <person name="Heyl A."/>
            <person name="Hirai T."/>
            <person name="Hiwatashi Y."/>
            <person name="Ishikawa M."/>
            <person name="Iwata M."/>
            <person name="Karol K.G."/>
            <person name="Koehler B."/>
            <person name="Kolukisaoglu U."/>
            <person name="Kubo M."/>
            <person name="Kurata T."/>
            <person name="Lalonde S."/>
            <person name="Li K."/>
            <person name="Li Y."/>
            <person name="Litt A."/>
            <person name="Lyons E."/>
            <person name="Manning G."/>
            <person name="Maruyama T."/>
            <person name="Michael T.P."/>
            <person name="Mikami K."/>
            <person name="Miyazaki S."/>
            <person name="Morinaga S."/>
            <person name="Murata T."/>
            <person name="Mueller-Roeber B."/>
            <person name="Nelson D.R."/>
            <person name="Obara M."/>
            <person name="Oguri Y."/>
            <person name="Olmstead R.G."/>
            <person name="Onodera N."/>
            <person name="Petersen B.L."/>
            <person name="Pils B."/>
            <person name="Prigge M."/>
            <person name="Rensing S.A."/>
            <person name="Riano-Pachon D.M."/>
            <person name="Roberts A.W."/>
            <person name="Sato Y."/>
            <person name="Scheller H.V."/>
            <person name="Schulz B."/>
            <person name="Schulz C."/>
            <person name="Shakirov E.V."/>
            <person name="Shibagaki N."/>
            <person name="Shinohara N."/>
            <person name="Shippen D.E."/>
            <person name="Soerensen I."/>
            <person name="Sotooka R."/>
            <person name="Sugimoto N."/>
            <person name="Sugita M."/>
            <person name="Sumikawa N."/>
            <person name="Tanurdzic M."/>
            <person name="Theissen G."/>
            <person name="Ulvskov P."/>
            <person name="Wakazuki S."/>
            <person name="Weng J.K."/>
            <person name="Willats W.W."/>
            <person name="Wipf D."/>
            <person name="Wolf P.G."/>
            <person name="Yang L."/>
            <person name="Zimmer A.D."/>
            <person name="Zhu Q."/>
            <person name="Mitros T."/>
            <person name="Hellsten U."/>
            <person name="Loque D."/>
            <person name="Otillar R."/>
            <person name="Salamov A."/>
            <person name="Schmutz J."/>
            <person name="Shapiro H."/>
            <person name="Lindquist E."/>
            <person name="Lucas S."/>
            <person name="Rokhsar D."/>
            <person name="Grigoriev I.V."/>
        </authorList>
    </citation>
    <scope>NUCLEOTIDE SEQUENCE [LARGE SCALE GENOMIC DNA]</scope>
</reference>
<keyword evidence="7 8" id="KW-0624">Polysaccharide degradation</keyword>
<name>D8SK42_SELML</name>
<evidence type="ECO:0000256" key="4">
    <source>
        <dbReference type="ARBA" id="ARBA00023001"/>
    </source>
</evidence>
<evidence type="ECO:0000256" key="6">
    <source>
        <dbReference type="ARBA" id="ARBA00023295"/>
    </source>
</evidence>
<dbReference type="InterPro" id="IPR008928">
    <property type="entry name" value="6-hairpin_glycosidase_sf"/>
</dbReference>
<dbReference type="InterPro" id="IPR001701">
    <property type="entry name" value="Glyco_hydro_9"/>
</dbReference>
<dbReference type="Proteomes" id="UP000001514">
    <property type="component" value="Unassembled WGS sequence"/>
</dbReference>
<dbReference type="Gramene" id="EFJ15270">
    <property type="protein sequence ID" value="EFJ15270"/>
    <property type="gene ID" value="SELMODRAFT_234337"/>
</dbReference>
<comment type="catalytic activity">
    <reaction evidence="1 10">
        <text>Endohydrolysis of (1-&gt;4)-beta-D-glucosidic linkages in cellulose, lichenin and cereal beta-D-glucans.</text>
        <dbReference type="EC" id="3.2.1.4"/>
    </reaction>
</comment>
<dbReference type="KEGG" id="smo:SELMODRAFT_234337"/>
<dbReference type="SUPFAM" id="SSF48208">
    <property type="entry name" value="Six-hairpin glycosidases"/>
    <property type="match status" value="1"/>
</dbReference>
<dbReference type="PROSITE" id="PS00698">
    <property type="entry name" value="GH9_3"/>
    <property type="match status" value="1"/>
</dbReference>
<dbReference type="InterPro" id="IPR033126">
    <property type="entry name" value="Glyco_hydro_9_Asp/Glu_AS"/>
</dbReference>
<dbReference type="GO" id="GO:0008810">
    <property type="term" value="F:cellulase activity"/>
    <property type="evidence" value="ECO:0007669"/>
    <property type="project" value="UniProtKB-EC"/>
</dbReference>
<keyword evidence="4 10" id="KW-0136">Cellulose degradation</keyword>
<evidence type="ECO:0000259" key="12">
    <source>
        <dbReference type="Pfam" id="PF00759"/>
    </source>
</evidence>
<dbReference type="InParanoid" id="D8SK42"/>
<feature type="active site" evidence="9">
    <location>
        <position position="470"/>
    </location>
</feature>
<feature type="domain" description="Glycoside hydrolase family 9" evidence="12">
    <location>
        <begin position="39"/>
        <end position="492"/>
    </location>
</feature>
<dbReference type="Gene3D" id="1.50.10.10">
    <property type="match status" value="1"/>
</dbReference>
<gene>
    <name evidence="13" type="ORF">SELMODRAFT_234337</name>
</gene>
<keyword evidence="3 8" id="KW-0378">Hydrolase</keyword>
<feature type="active site" evidence="9">
    <location>
        <position position="479"/>
    </location>
</feature>
<dbReference type="PROSITE" id="PS00592">
    <property type="entry name" value="GH9_2"/>
    <property type="match status" value="1"/>
</dbReference>